<dbReference type="AlphaFoldDB" id="A0A9P0GAY9"/>
<evidence type="ECO:0000256" key="1">
    <source>
        <dbReference type="SAM" id="MobiDB-lite"/>
    </source>
</evidence>
<accession>A0A9P0GAY9</accession>
<reference evidence="2" key="1">
    <citation type="submission" date="2022-01" db="EMBL/GenBank/DDBJ databases">
        <authorList>
            <person name="King R."/>
        </authorList>
    </citation>
    <scope>NUCLEOTIDE SEQUENCE</scope>
</reference>
<organism evidence="2 3">
    <name type="scientific">Psylliodes chrysocephalus</name>
    <dbReference type="NCBI Taxonomy" id="3402493"/>
    <lineage>
        <taxon>Eukaryota</taxon>
        <taxon>Metazoa</taxon>
        <taxon>Ecdysozoa</taxon>
        <taxon>Arthropoda</taxon>
        <taxon>Hexapoda</taxon>
        <taxon>Insecta</taxon>
        <taxon>Pterygota</taxon>
        <taxon>Neoptera</taxon>
        <taxon>Endopterygota</taxon>
        <taxon>Coleoptera</taxon>
        <taxon>Polyphaga</taxon>
        <taxon>Cucujiformia</taxon>
        <taxon>Chrysomeloidea</taxon>
        <taxon>Chrysomelidae</taxon>
        <taxon>Galerucinae</taxon>
        <taxon>Alticini</taxon>
        <taxon>Psylliodes</taxon>
    </lineage>
</organism>
<evidence type="ECO:0000313" key="2">
    <source>
        <dbReference type="EMBL" id="CAH1102982.1"/>
    </source>
</evidence>
<feature type="region of interest" description="Disordered" evidence="1">
    <location>
        <begin position="136"/>
        <end position="160"/>
    </location>
</feature>
<name>A0A9P0GAY9_9CUCU</name>
<gene>
    <name evidence="2" type="ORF">PSYICH_LOCUS3934</name>
</gene>
<feature type="compositionally biased region" description="Polar residues" evidence="1">
    <location>
        <begin position="317"/>
        <end position="329"/>
    </location>
</feature>
<keyword evidence="3" id="KW-1185">Reference proteome</keyword>
<protein>
    <submittedName>
        <fullName evidence="2">Uncharacterized protein</fullName>
    </submittedName>
</protein>
<proteinExistence type="predicted"/>
<sequence>MRLKTMDGPVAVCNGSNDILNSPKRVNTVHNSNILTTNYTNSTVNYLNPTGHFKNSTENSTNSALTCSTDNSYSTVNNVITELQKSEDFNLLNNVVQYKVQWCQASFQEAQRNANNCRRNLVNVNINNTLAASFRHRQRQAVVPPPPRKSTNNSICSLPSTPDADDTFLDFEEAQQSCSSADTSPQDEDRCFDISDSESSEDGNLSNRGTVQIKTRGIVNPNYPGFQHLAHTLTSDAEYTDDDLDYEASAKTDLLSISLNARQKAEANNNNNNNNNNIKETDTDYKIDSVNRLDSVENIQKVFRDKPAFNIEEDSEFNQNSDSCSGNANHSDEDSDVQVNLNIRNEERAIPIEDIVGDFRKEIEAELLKVTLQQEDIFEDPYHLPKIEKAIVQELEEAVEKLHVIKDLSPTAIKYNIEPNIEQPFNKLSPFKNLPLHQVLEDTKIIKNSLSDDINEYEIATSTASPATSNLISNCKVISPDDSPSFEASTTPPLSICLKNCQTAVIRKILLDSETPFVDLDLSPDNNDKPVTPLVIRDHNQLEEVNKMDDSLEIKIKDAFLSNAKENISVNSYKENVLRDTNLNFQDSEMEVENFLKKKDSNRELDELECNIKKIKSDTHLSEMK</sequence>
<dbReference type="OrthoDB" id="6260144at2759"/>
<feature type="compositionally biased region" description="Polar residues" evidence="1">
    <location>
        <begin position="149"/>
        <end position="160"/>
    </location>
</feature>
<feature type="region of interest" description="Disordered" evidence="1">
    <location>
        <begin position="312"/>
        <end position="335"/>
    </location>
</feature>
<evidence type="ECO:0000313" key="3">
    <source>
        <dbReference type="Proteomes" id="UP001153636"/>
    </source>
</evidence>
<feature type="compositionally biased region" description="Polar residues" evidence="1">
    <location>
        <begin position="174"/>
        <end position="184"/>
    </location>
</feature>
<dbReference type="Proteomes" id="UP001153636">
    <property type="component" value="Chromosome 13"/>
</dbReference>
<feature type="region of interest" description="Disordered" evidence="1">
    <location>
        <begin position="174"/>
        <end position="209"/>
    </location>
</feature>
<dbReference type="EMBL" id="OV651825">
    <property type="protein sequence ID" value="CAH1102982.1"/>
    <property type="molecule type" value="Genomic_DNA"/>
</dbReference>